<feature type="transmembrane region" description="Helical" evidence="5">
    <location>
        <begin position="16"/>
        <end position="37"/>
    </location>
</feature>
<keyword evidence="3 5" id="KW-1133">Transmembrane helix</keyword>
<protein>
    <submittedName>
        <fullName evidence="6">Uncharacterized protein</fullName>
    </submittedName>
</protein>
<dbReference type="GO" id="GO:0016020">
    <property type="term" value="C:membrane"/>
    <property type="evidence" value="ECO:0007669"/>
    <property type="project" value="UniProtKB-SubCell"/>
</dbReference>
<evidence type="ECO:0000256" key="5">
    <source>
        <dbReference type="SAM" id="Phobius"/>
    </source>
</evidence>
<keyword evidence="4 5" id="KW-0472">Membrane</keyword>
<reference evidence="6" key="1">
    <citation type="submission" date="2020-07" db="EMBL/GenBank/DDBJ databases">
        <authorList>
            <person name="Ferguson B K."/>
        </authorList>
    </citation>
    <scope>NUCLEOTIDE SEQUENCE</scope>
    <source>
        <strain evidence="6">L06</strain>
    </source>
</reference>
<comment type="subcellular location">
    <subcellularLocation>
        <location evidence="1">Membrane</location>
        <topology evidence="1">Single-pass membrane protein</topology>
    </subcellularLocation>
</comment>
<evidence type="ECO:0000256" key="2">
    <source>
        <dbReference type="ARBA" id="ARBA00022692"/>
    </source>
</evidence>
<evidence type="ECO:0000256" key="4">
    <source>
        <dbReference type="ARBA" id="ARBA00023136"/>
    </source>
</evidence>
<name>A0A6V7I765_9HYME</name>
<dbReference type="InterPro" id="IPR029208">
    <property type="entry name" value="COX14"/>
</dbReference>
<gene>
    <name evidence="6" type="ORF">BBRV_LOCUS13073</name>
</gene>
<accession>A0A6V7I765</accession>
<dbReference type="Pfam" id="PF14880">
    <property type="entry name" value="COX14"/>
    <property type="match status" value="1"/>
</dbReference>
<sequence>MRKFSKAKVMDRLHHAFVYGCMALTAAGLFDLGWVGYQYYVYIKPARQAEQLRLQQELLQEGAVSNTPTITS</sequence>
<evidence type="ECO:0000313" key="6">
    <source>
        <dbReference type="EMBL" id="CAD1533502.1"/>
    </source>
</evidence>
<evidence type="ECO:0000256" key="1">
    <source>
        <dbReference type="ARBA" id="ARBA00004167"/>
    </source>
</evidence>
<evidence type="ECO:0000256" key="3">
    <source>
        <dbReference type="ARBA" id="ARBA00022989"/>
    </source>
</evidence>
<dbReference type="EMBL" id="CADCXW020000002">
    <property type="protein sequence ID" value="CAD1533502.1"/>
    <property type="molecule type" value="Genomic_DNA"/>
</dbReference>
<organism evidence="6">
    <name type="scientific">Bracon brevicornis</name>
    <dbReference type="NCBI Taxonomy" id="1563983"/>
    <lineage>
        <taxon>Eukaryota</taxon>
        <taxon>Metazoa</taxon>
        <taxon>Ecdysozoa</taxon>
        <taxon>Arthropoda</taxon>
        <taxon>Hexapoda</taxon>
        <taxon>Insecta</taxon>
        <taxon>Pterygota</taxon>
        <taxon>Neoptera</taxon>
        <taxon>Endopterygota</taxon>
        <taxon>Hymenoptera</taxon>
        <taxon>Apocrita</taxon>
        <taxon>Ichneumonoidea</taxon>
        <taxon>Braconidae</taxon>
        <taxon>Braconinae</taxon>
        <taxon>Bracon</taxon>
    </lineage>
</organism>
<proteinExistence type="predicted"/>
<keyword evidence="2 5" id="KW-0812">Transmembrane</keyword>
<dbReference type="AlphaFoldDB" id="A0A6V7I765"/>